<evidence type="ECO:0000313" key="3">
    <source>
        <dbReference type="Proteomes" id="UP000242205"/>
    </source>
</evidence>
<dbReference type="KEGG" id="atw:C0099_06420"/>
<proteinExistence type="predicted"/>
<keyword evidence="3" id="KW-1185">Reference proteome</keyword>
<dbReference type="EMBL" id="CP025682">
    <property type="protein sequence ID" value="AUN94607.1"/>
    <property type="molecule type" value="Genomic_DNA"/>
</dbReference>
<organism evidence="2 3">
    <name type="scientific">Pseudazoarcus pumilus</name>
    <dbReference type="NCBI Taxonomy" id="2067960"/>
    <lineage>
        <taxon>Bacteria</taxon>
        <taxon>Pseudomonadati</taxon>
        <taxon>Pseudomonadota</taxon>
        <taxon>Betaproteobacteria</taxon>
        <taxon>Rhodocyclales</taxon>
        <taxon>Zoogloeaceae</taxon>
        <taxon>Pseudazoarcus</taxon>
    </lineage>
</organism>
<dbReference type="GO" id="GO:0016740">
    <property type="term" value="F:transferase activity"/>
    <property type="evidence" value="ECO:0007669"/>
    <property type="project" value="UniProtKB-KW"/>
</dbReference>
<gene>
    <name evidence="2" type="ORF">C0099_06420</name>
</gene>
<reference evidence="2 3" key="1">
    <citation type="submission" date="2018-01" db="EMBL/GenBank/DDBJ databases">
        <authorList>
            <person name="Fu G.-Y."/>
        </authorList>
    </citation>
    <scope>NUCLEOTIDE SEQUENCE [LARGE SCALE GENOMIC DNA]</scope>
    <source>
        <strain evidence="2 3">SY39</strain>
    </source>
</reference>
<protein>
    <submittedName>
        <fullName evidence="2">Formyltransferase domain-containing protein</fullName>
    </submittedName>
</protein>
<dbReference type="SUPFAM" id="SSF53328">
    <property type="entry name" value="Formyltransferase"/>
    <property type="match status" value="1"/>
</dbReference>
<name>A0A2I6S5R7_9RHOO</name>
<evidence type="ECO:0000259" key="1">
    <source>
        <dbReference type="Pfam" id="PF00551"/>
    </source>
</evidence>
<dbReference type="AlphaFoldDB" id="A0A2I6S5R7"/>
<dbReference type="Proteomes" id="UP000242205">
    <property type="component" value="Chromosome"/>
</dbReference>
<feature type="domain" description="Formyl transferase N-terminal" evidence="1">
    <location>
        <begin position="73"/>
        <end position="153"/>
    </location>
</feature>
<dbReference type="Pfam" id="PF00551">
    <property type="entry name" value="Formyl_trans_N"/>
    <property type="match status" value="1"/>
</dbReference>
<sequence length="192" mass="21353">MLHELLHGDLAGRVCVVGVATDDPTQSFVSPTKRVWQYPHEPSERTMVARLAAEHGIECWSGRVKTPAFYARFEQHWRPDVAIMATFGQRIDARLYSFPRLGFFNLHPCKDDDWPSHYVGGNPFQRLIDDGSDYCVIAMHQVDDGFDTGALRAFSERIPIPAGAGVVEMHKCSSPIAARLAARELATMTGPA</sequence>
<dbReference type="InterPro" id="IPR036477">
    <property type="entry name" value="Formyl_transf_N_sf"/>
</dbReference>
<accession>A0A2I6S5R7</accession>
<dbReference type="InterPro" id="IPR002376">
    <property type="entry name" value="Formyl_transf_N"/>
</dbReference>
<dbReference type="Gene3D" id="3.40.50.170">
    <property type="entry name" value="Formyl transferase, N-terminal domain"/>
    <property type="match status" value="1"/>
</dbReference>
<keyword evidence="2" id="KW-0808">Transferase</keyword>
<evidence type="ECO:0000313" key="2">
    <source>
        <dbReference type="EMBL" id="AUN94607.1"/>
    </source>
</evidence>